<dbReference type="InterPro" id="IPR050109">
    <property type="entry name" value="HTH-type_TetR-like_transc_reg"/>
</dbReference>
<dbReference type="RefSeq" id="WP_273612360.1">
    <property type="nucleotide sequence ID" value="NZ_CP117416.1"/>
</dbReference>
<dbReference type="InterPro" id="IPR039536">
    <property type="entry name" value="TetR_C_Proteobacteria"/>
</dbReference>
<dbReference type="EMBL" id="CP117416">
    <property type="protein sequence ID" value="WCT53798.1"/>
    <property type="molecule type" value="Genomic_DNA"/>
</dbReference>
<evidence type="ECO:0000259" key="3">
    <source>
        <dbReference type="PROSITE" id="PS50977"/>
    </source>
</evidence>
<dbReference type="Pfam" id="PF00440">
    <property type="entry name" value="TetR_N"/>
    <property type="match status" value="1"/>
</dbReference>
<reference evidence="4 5" key="1">
    <citation type="submission" date="2023-02" db="EMBL/GenBank/DDBJ databases">
        <title>Genome sequence of Paenibacillus kyungheensis KACC 18744.</title>
        <authorList>
            <person name="Kim S."/>
            <person name="Heo J."/>
            <person name="Kwon S.-W."/>
        </authorList>
    </citation>
    <scope>NUCLEOTIDE SEQUENCE [LARGE SCALE GENOMIC DNA]</scope>
    <source>
        <strain evidence="4 5">KACC 18744</strain>
    </source>
</reference>
<evidence type="ECO:0000313" key="4">
    <source>
        <dbReference type="EMBL" id="WCT53798.1"/>
    </source>
</evidence>
<dbReference type="PROSITE" id="PS50977">
    <property type="entry name" value="HTH_TETR_2"/>
    <property type="match status" value="1"/>
</dbReference>
<sequence>MGIKSTYHERIKEEKRACVIAAAQELFFEKGYARTTLSQIAKGAGLSTGTLFNHFPTKELIFETIVKHFWELDPEWDLPPVLGSPLQGLIKFGRDYACVLTREGMAPLFRVVIAEAKQFPELSLFHYELGEGAVHQKLTQYLLDEVELGNISLPDASKAANEFMSTIAGQVLWPKMLLLDFSISREQAFQISDEAAYMIINKYDS</sequence>
<dbReference type="Gene3D" id="1.10.357.10">
    <property type="entry name" value="Tetracycline Repressor, domain 2"/>
    <property type="match status" value="2"/>
</dbReference>
<dbReference type="KEGG" id="pka:PQ456_11295"/>
<dbReference type="PANTHER" id="PTHR30055:SF146">
    <property type="entry name" value="HTH-TYPE TRANSCRIPTIONAL DUAL REGULATOR CECR"/>
    <property type="match status" value="1"/>
</dbReference>
<keyword evidence="1 2" id="KW-0238">DNA-binding</keyword>
<dbReference type="Pfam" id="PF14246">
    <property type="entry name" value="TetR_C_7"/>
    <property type="match status" value="1"/>
</dbReference>
<dbReference type="PANTHER" id="PTHR30055">
    <property type="entry name" value="HTH-TYPE TRANSCRIPTIONAL REGULATOR RUTR"/>
    <property type="match status" value="1"/>
</dbReference>
<protein>
    <submittedName>
        <fullName evidence="4">TetR/AcrR family transcriptional regulator</fullName>
    </submittedName>
</protein>
<dbReference type="PROSITE" id="PS01081">
    <property type="entry name" value="HTH_TETR_1"/>
    <property type="match status" value="1"/>
</dbReference>
<dbReference type="SUPFAM" id="SSF46689">
    <property type="entry name" value="Homeodomain-like"/>
    <property type="match status" value="1"/>
</dbReference>
<evidence type="ECO:0000256" key="1">
    <source>
        <dbReference type="ARBA" id="ARBA00023125"/>
    </source>
</evidence>
<accession>A0AAX3LVS9</accession>
<feature type="DNA-binding region" description="H-T-H motif" evidence="2">
    <location>
        <begin position="36"/>
        <end position="55"/>
    </location>
</feature>
<dbReference type="GO" id="GO:0003700">
    <property type="term" value="F:DNA-binding transcription factor activity"/>
    <property type="evidence" value="ECO:0007669"/>
    <property type="project" value="TreeGrafter"/>
</dbReference>
<evidence type="ECO:0000256" key="2">
    <source>
        <dbReference type="PROSITE-ProRule" id="PRU00335"/>
    </source>
</evidence>
<organism evidence="4 5">
    <name type="scientific">Paenibacillus kyungheensis</name>
    <dbReference type="NCBI Taxonomy" id="1452732"/>
    <lineage>
        <taxon>Bacteria</taxon>
        <taxon>Bacillati</taxon>
        <taxon>Bacillota</taxon>
        <taxon>Bacilli</taxon>
        <taxon>Bacillales</taxon>
        <taxon>Paenibacillaceae</taxon>
        <taxon>Paenibacillus</taxon>
    </lineage>
</organism>
<dbReference type="InterPro" id="IPR009057">
    <property type="entry name" value="Homeodomain-like_sf"/>
</dbReference>
<keyword evidence="5" id="KW-1185">Reference proteome</keyword>
<dbReference type="PRINTS" id="PR00455">
    <property type="entry name" value="HTHTETR"/>
</dbReference>
<dbReference type="InterPro" id="IPR023772">
    <property type="entry name" value="DNA-bd_HTH_TetR-type_CS"/>
</dbReference>
<gene>
    <name evidence="4" type="ORF">PQ456_11295</name>
</gene>
<dbReference type="InterPro" id="IPR001647">
    <property type="entry name" value="HTH_TetR"/>
</dbReference>
<dbReference type="GO" id="GO:0000976">
    <property type="term" value="F:transcription cis-regulatory region binding"/>
    <property type="evidence" value="ECO:0007669"/>
    <property type="project" value="TreeGrafter"/>
</dbReference>
<feature type="domain" description="HTH tetR-type" evidence="3">
    <location>
        <begin position="13"/>
        <end position="73"/>
    </location>
</feature>
<dbReference type="AlphaFoldDB" id="A0AAX3LVS9"/>
<evidence type="ECO:0000313" key="5">
    <source>
        <dbReference type="Proteomes" id="UP001220509"/>
    </source>
</evidence>
<dbReference type="Proteomes" id="UP001220509">
    <property type="component" value="Chromosome"/>
</dbReference>
<proteinExistence type="predicted"/>
<name>A0AAX3LVS9_9BACL</name>